<evidence type="ECO:0000256" key="2">
    <source>
        <dbReference type="SAM" id="SignalP"/>
    </source>
</evidence>
<accession>A0ABZ3C7Z5</accession>
<keyword evidence="2" id="KW-0732">Signal</keyword>
<evidence type="ECO:0000313" key="5">
    <source>
        <dbReference type="Proteomes" id="UP001434337"/>
    </source>
</evidence>
<dbReference type="Proteomes" id="UP001434337">
    <property type="component" value="Chromosome"/>
</dbReference>
<dbReference type="RefSeq" id="WP_342372433.1">
    <property type="nucleotide sequence ID" value="NZ_CP115965.1"/>
</dbReference>
<gene>
    <name evidence="4" type="ORF">PCC79_16065</name>
</gene>
<feature type="compositionally biased region" description="Low complexity" evidence="1">
    <location>
        <begin position="38"/>
        <end position="92"/>
    </location>
</feature>
<protein>
    <submittedName>
        <fullName evidence="4">FMN-binding protein</fullName>
    </submittedName>
</protein>
<dbReference type="EMBL" id="CP115965">
    <property type="protein sequence ID" value="WZW98382.1"/>
    <property type="molecule type" value="Genomic_DNA"/>
</dbReference>
<sequence>MSSRARAAAALASLGILGLGWGTATAQGQVALALNPPTTDTTTPSDTASSDTTASDTASSGTASSGSAATSGSGASSSSGGTTSSSSTGSWADGTYTGSTARHRYGSVTVTVTVANGTITGVSESVVSDGDRKSNQINARAVPAMRSAVLKAQGDDVATISGATYTTEAYLTSLQSALDQAAA</sequence>
<dbReference type="InterPro" id="IPR007329">
    <property type="entry name" value="FMN-bd"/>
</dbReference>
<name>A0ABZ3C7Z5_9ACTN</name>
<dbReference type="Pfam" id="PF04205">
    <property type="entry name" value="FMN_bind"/>
    <property type="match status" value="1"/>
</dbReference>
<feature type="domain" description="FMN-binding" evidence="3">
    <location>
        <begin position="104"/>
        <end position="181"/>
    </location>
</feature>
<evidence type="ECO:0000259" key="3">
    <source>
        <dbReference type="SMART" id="SM00900"/>
    </source>
</evidence>
<evidence type="ECO:0000313" key="4">
    <source>
        <dbReference type="EMBL" id="WZW98382.1"/>
    </source>
</evidence>
<dbReference type="Gene3D" id="3.90.1010.20">
    <property type="match status" value="1"/>
</dbReference>
<proteinExistence type="predicted"/>
<evidence type="ECO:0000256" key="1">
    <source>
        <dbReference type="SAM" id="MobiDB-lite"/>
    </source>
</evidence>
<feature type="region of interest" description="Disordered" evidence="1">
    <location>
        <begin position="35"/>
        <end position="92"/>
    </location>
</feature>
<feature type="chain" id="PRO_5046685413" evidence="2">
    <location>
        <begin position="27"/>
        <end position="183"/>
    </location>
</feature>
<dbReference type="SMART" id="SM00900">
    <property type="entry name" value="FMN_bind"/>
    <property type="match status" value="1"/>
</dbReference>
<organism evidence="4 5">
    <name type="scientific">Propioniciclava soli</name>
    <dbReference type="NCBI Taxonomy" id="2775081"/>
    <lineage>
        <taxon>Bacteria</taxon>
        <taxon>Bacillati</taxon>
        <taxon>Actinomycetota</taxon>
        <taxon>Actinomycetes</taxon>
        <taxon>Propionibacteriales</taxon>
        <taxon>Propionibacteriaceae</taxon>
        <taxon>Propioniciclava</taxon>
    </lineage>
</organism>
<keyword evidence="5" id="KW-1185">Reference proteome</keyword>
<reference evidence="4 5" key="1">
    <citation type="journal article" date="2023" name="Environ Microbiome">
        <title>A coral-associated actinobacterium mitigates coral bleaching under heat stress.</title>
        <authorList>
            <person name="Li J."/>
            <person name="Zou Y."/>
            <person name="Li Q."/>
            <person name="Zhang J."/>
            <person name="Bourne D.G."/>
            <person name="Lyu Y."/>
            <person name="Liu C."/>
            <person name="Zhang S."/>
        </authorList>
    </citation>
    <scope>NUCLEOTIDE SEQUENCE [LARGE SCALE GENOMIC DNA]</scope>
    <source>
        <strain evidence="4 5">SCSIO 13291</strain>
    </source>
</reference>
<feature type="signal peptide" evidence="2">
    <location>
        <begin position="1"/>
        <end position="26"/>
    </location>
</feature>